<dbReference type="SUPFAM" id="SSF56935">
    <property type="entry name" value="Porins"/>
    <property type="match status" value="1"/>
</dbReference>
<keyword evidence="10" id="KW-0998">Cell outer membrane</keyword>
<evidence type="ECO:0000256" key="7">
    <source>
        <dbReference type="ARBA" id="ARBA00023065"/>
    </source>
</evidence>
<evidence type="ECO:0000256" key="6">
    <source>
        <dbReference type="ARBA" id="ARBA00022729"/>
    </source>
</evidence>
<comment type="subunit">
    <text evidence="2">Homotrimer.</text>
</comment>
<dbReference type="InterPro" id="IPR033900">
    <property type="entry name" value="Gram_neg_porin_domain"/>
</dbReference>
<keyword evidence="5" id="KW-0812">Transmembrane</keyword>
<comment type="subcellular location">
    <subcellularLocation>
        <location evidence="1">Cell outer membrane</location>
        <topology evidence="1">Multi-pass membrane protein</topology>
    </subcellularLocation>
</comment>
<evidence type="ECO:0000256" key="5">
    <source>
        <dbReference type="ARBA" id="ARBA00022692"/>
    </source>
</evidence>
<evidence type="ECO:0000313" key="14">
    <source>
        <dbReference type="Proteomes" id="UP000283077"/>
    </source>
</evidence>
<dbReference type="OrthoDB" id="197869at2"/>
<keyword evidence="7" id="KW-0406">Ion transport</keyword>
<keyword evidence="3" id="KW-0813">Transport</keyword>
<accession>A0A437R5R6</accession>
<evidence type="ECO:0000256" key="2">
    <source>
        <dbReference type="ARBA" id="ARBA00011233"/>
    </source>
</evidence>
<dbReference type="GO" id="GO:0006811">
    <property type="term" value="P:monoatomic ion transport"/>
    <property type="evidence" value="ECO:0007669"/>
    <property type="project" value="UniProtKB-KW"/>
</dbReference>
<dbReference type="GO" id="GO:0009279">
    <property type="term" value="C:cell outer membrane"/>
    <property type="evidence" value="ECO:0007669"/>
    <property type="project" value="UniProtKB-SubCell"/>
</dbReference>
<evidence type="ECO:0000256" key="3">
    <source>
        <dbReference type="ARBA" id="ARBA00022448"/>
    </source>
</evidence>
<keyword evidence="4" id="KW-1134">Transmembrane beta strand</keyword>
<name>A0A437R5R6_9GAMM</name>
<keyword evidence="14" id="KW-1185">Reference proteome</keyword>
<feature type="domain" description="Porin" evidence="12">
    <location>
        <begin position="9"/>
        <end position="357"/>
    </location>
</feature>
<dbReference type="GO" id="GO:0015288">
    <property type="term" value="F:porin activity"/>
    <property type="evidence" value="ECO:0007669"/>
    <property type="project" value="UniProtKB-KW"/>
</dbReference>
<evidence type="ECO:0000259" key="12">
    <source>
        <dbReference type="Pfam" id="PF13609"/>
    </source>
</evidence>
<dbReference type="InterPro" id="IPR050298">
    <property type="entry name" value="Gram-neg_bact_OMP"/>
</dbReference>
<reference evidence="13 14" key="1">
    <citation type="submission" date="2019-01" db="EMBL/GenBank/DDBJ databases">
        <authorList>
            <person name="Chen W.-M."/>
        </authorList>
    </citation>
    <scope>NUCLEOTIDE SEQUENCE [LARGE SCALE GENOMIC DNA]</scope>
    <source>
        <strain evidence="13 14">KYPC3</strain>
    </source>
</reference>
<dbReference type="AlphaFoldDB" id="A0A437R5R6"/>
<dbReference type="EMBL" id="SACS01000001">
    <property type="protein sequence ID" value="RVU42075.1"/>
    <property type="molecule type" value="Genomic_DNA"/>
</dbReference>
<dbReference type="Pfam" id="PF13609">
    <property type="entry name" value="Porin_4"/>
    <property type="match status" value="1"/>
</dbReference>
<organism evidence="13 14">
    <name type="scientific">Rheinheimera riviphila</name>
    <dbReference type="NCBI Taxonomy" id="1834037"/>
    <lineage>
        <taxon>Bacteria</taxon>
        <taxon>Pseudomonadati</taxon>
        <taxon>Pseudomonadota</taxon>
        <taxon>Gammaproteobacteria</taxon>
        <taxon>Chromatiales</taxon>
        <taxon>Chromatiaceae</taxon>
        <taxon>Rheinheimera</taxon>
    </lineage>
</organism>
<feature type="signal peptide" evidence="11">
    <location>
        <begin position="1"/>
        <end position="22"/>
    </location>
</feature>
<evidence type="ECO:0000256" key="8">
    <source>
        <dbReference type="ARBA" id="ARBA00023114"/>
    </source>
</evidence>
<dbReference type="InterPro" id="IPR023614">
    <property type="entry name" value="Porin_dom_sf"/>
</dbReference>
<dbReference type="PANTHER" id="PTHR34501">
    <property type="entry name" value="PROTEIN YDDL-RELATED"/>
    <property type="match status" value="1"/>
</dbReference>
<feature type="chain" id="PRO_5019241668" evidence="11">
    <location>
        <begin position="23"/>
        <end position="374"/>
    </location>
</feature>
<keyword evidence="8" id="KW-0626">Porin</keyword>
<protein>
    <submittedName>
        <fullName evidence="13">Porin</fullName>
    </submittedName>
</protein>
<evidence type="ECO:0000256" key="4">
    <source>
        <dbReference type="ARBA" id="ARBA00022452"/>
    </source>
</evidence>
<evidence type="ECO:0000313" key="13">
    <source>
        <dbReference type="EMBL" id="RVU42075.1"/>
    </source>
</evidence>
<proteinExistence type="predicted"/>
<dbReference type="PANTHER" id="PTHR34501:SF9">
    <property type="entry name" value="MAJOR OUTER MEMBRANE PROTEIN P.IA"/>
    <property type="match status" value="1"/>
</dbReference>
<dbReference type="Gene3D" id="2.40.160.10">
    <property type="entry name" value="Porin"/>
    <property type="match status" value="1"/>
</dbReference>
<evidence type="ECO:0000256" key="1">
    <source>
        <dbReference type="ARBA" id="ARBA00004571"/>
    </source>
</evidence>
<evidence type="ECO:0000256" key="11">
    <source>
        <dbReference type="SAM" id="SignalP"/>
    </source>
</evidence>
<evidence type="ECO:0000256" key="9">
    <source>
        <dbReference type="ARBA" id="ARBA00023136"/>
    </source>
</evidence>
<comment type="caution">
    <text evidence="13">The sequence shown here is derived from an EMBL/GenBank/DDBJ whole genome shotgun (WGS) entry which is preliminary data.</text>
</comment>
<evidence type="ECO:0000256" key="10">
    <source>
        <dbReference type="ARBA" id="ARBA00023237"/>
    </source>
</evidence>
<dbReference type="GO" id="GO:0046930">
    <property type="term" value="C:pore complex"/>
    <property type="evidence" value="ECO:0007669"/>
    <property type="project" value="UniProtKB-KW"/>
</dbReference>
<keyword evidence="9" id="KW-0472">Membrane</keyword>
<gene>
    <name evidence="13" type="ORF">EOE67_01055</name>
</gene>
<dbReference type="Proteomes" id="UP000283077">
    <property type="component" value="Unassembled WGS sequence"/>
</dbReference>
<sequence length="374" mass="41738">MMKKTFLATMVAVALCSTAAKAEVNINGFASIKAGKAGSGDSLYGYTDEIDFKNESLFAVQFQSDLGEKLSVTAQLMARGNNDFDAEFEWAFLTYQLDDAWRLNAGRLRTPFYKYSDFRDVGYAYDWLRTPQSVYDLGFDTIEGVSLYHSGTIRDMQSNIQLVFGAYDGEVTLQGTKAPAQINNIMGASWELSQDWLSVRVAYLVGAVTVDAPVFNPLFNALNGVGLNSIVKAIDFDEDDGSFFGLGMNYDRNDWLMVAEYTHVKVKDTFYANQDSYYVSLGHRFDSLTPYISYEKDEDDAKPEIYAGLPANFPLLLPIASIVMGQEFENTSWNVGMRYDFHPAAAFKVELTSSENNMTNQKDSLIAIGVDLVF</sequence>
<keyword evidence="6 11" id="KW-0732">Signal</keyword>